<dbReference type="Proteomes" id="UP000321413">
    <property type="component" value="Unassembled WGS sequence"/>
</dbReference>
<keyword evidence="1" id="KW-0540">Nuclease</keyword>
<dbReference type="GO" id="GO:0008408">
    <property type="term" value="F:3'-5' exonuclease activity"/>
    <property type="evidence" value="ECO:0007669"/>
    <property type="project" value="TreeGrafter"/>
</dbReference>
<dbReference type="GO" id="GO:0006259">
    <property type="term" value="P:DNA metabolic process"/>
    <property type="evidence" value="ECO:0007669"/>
    <property type="project" value="UniProtKB-ARBA"/>
</dbReference>
<evidence type="ECO:0000259" key="4">
    <source>
        <dbReference type="SMART" id="SM00479"/>
    </source>
</evidence>
<protein>
    <submittedName>
        <fullName evidence="5">3'-5' exonuclease</fullName>
    </submittedName>
</protein>
<proteinExistence type="predicted"/>
<keyword evidence="2" id="KW-0378">Hydrolase</keyword>
<dbReference type="InterPro" id="IPR012337">
    <property type="entry name" value="RNaseH-like_sf"/>
</dbReference>
<evidence type="ECO:0000256" key="3">
    <source>
        <dbReference type="ARBA" id="ARBA00022839"/>
    </source>
</evidence>
<reference evidence="5 6" key="1">
    <citation type="submission" date="2019-08" db="EMBL/GenBank/DDBJ databases">
        <title>Massilia golmudensis sp. nov., isolated from sand in the Qinghai-Tibetan Plateau.</title>
        <authorList>
            <person name="Zhang B."/>
        </authorList>
    </citation>
    <scope>NUCLEOTIDE SEQUENCE [LARGE SCALE GENOMIC DNA]</scope>
    <source>
        <strain evidence="5 6">GEM5</strain>
    </source>
</reference>
<dbReference type="SUPFAM" id="SSF53098">
    <property type="entry name" value="Ribonuclease H-like"/>
    <property type="match status" value="1"/>
</dbReference>
<feature type="domain" description="Exonuclease" evidence="4">
    <location>
        <begin position="1"/>
        <end position="116"/>
    </location>
</feature>
<dbReference type="PANTHER" id="PTHR30231">
    <property type="entry name" value="DNA POLYMERASE III SUBUNIT EPSILON"/>
    <property type="match status" value="1"/>
</dbReference>
<evidence type="ECO:0000313" key="5">
    <source>
        <dbReference type="EMBL" id="TXF99880.1"/>
    </source>
</evidence>
<dbReference type="CDD" id="cd06127">
    <property type="entry name" value="DEDDh"/>
    <property type="match status" value="1"/>
</dbReference>
<evidence type="ECO:0000256" key="1">
    <source>
        <dbReference type="ARBA" id="ARBA00022722"/>
    </source>
</evidence>
<dbReference type="PANTHER" id="PTHR30231:SF4">
    <property type="entry name" value="PROTEIN NEN2"/>
    <property type="match status" value="1"/>
</dbReference>
<dbReference type="EMBL" id="VPFD01000010">
    <property type="protein sequence ID" value="TXF99880.1"/>
    <property type="molecule type" value="Genomic_DNA"/>
</dbReference>
<dbReference type="InterPro" id="IPR036397">
    <property type="entry name" value="RNaseH_sf"/>
</dbReference>
<dbReference type="RefSeq" id="WP_147934824.1">
    <property type="nucleotide sequence ID" value="NZ_VPFD01000010.1"/>
</dbReference>
<comment type="caution">
    <text evidence="5">The sequence shown here is derived from an EMBL/GenBank/DDBJ whole genome shotgun (WGS) entry which is preliminary data.</text>
</comment>
<keyword evidence="6" id="KW-1185">Reference proteome</keyword>
<organism evidence="5 6">
    <name type="scientific">Massilia arenae</name>
    <dbReference type="NCBI Taxonomy" id="2603288"/>
    <lineage>
        <taxon>Bacteria</taxon>
        <taxon>Pseudomonadati</taxon>
        <taxon>Pseudomonadota</taxon>
        <taxon>Betaproteobacteria</taxon>
        <taxon>Burkholderiales</taxon>
        <taxon>Oxalobacteraceae</taxon>
        <taxon>Telluria group</taxon>
        <taxon>Massilia</taxon>
    </lineage>
</organism>
<dbReference type="Gene3D" id="3.30.420.10">
    <property type="entry name" value="Ribonuclease H-like superfamily/Ribonuclease H"/>
    <property type="match status" value="1"/>
</dbReference>
<evidence type="ECO:0000313" key="6">
    <source>
        <dbReference type="Proteomes" id="UP000321413"/>
    </source>
</evidence>
<sequence>MTGITDEMLRAGGRPMQEVLDEFIDFVGDHDLVAFNINFDAKFLNAAIERHGRRPLSNIGHCALASARAAWPDLPNHKLVYLASHLQLDTGTAHRALNDTLLALEVYFLSRHAAVPARPDKGVNKAIKTGAPAVIPTITGPRQFRIEVLGTRRHQEAFELVCGPRTQKGTVLDIQVQLRIEAMSNAVKVLLNEEVVGNLAPRMAQDFRRAVVEGDLAEFKHFECAAKIRGGRISDSPNDGFYVMWLDIPQDDD</sequence>
<dbReference type="AlphaFoldDB" id="A0A5C7G3Y1"/>
<dbReference type="Pfam" id="PF00929">
    <property type="entry name" value="RNase_T"/>
    <property type="match status" value="1"/>
</dbReference>
<dbReference type="GO" id="GO:0003676">
    <property type="term" value="F:nucleic acid binding"/>
    <property type="evidence" value="ECO:0007669"/>
    <property type="project" value="InterPro"/>
</dbReference>
<evidence type="ECO:0000256" key="2">
    <source>
        <dbReference type="ARBA" id="ARBA00022801"/>
    </source>
</evidence>
<accession>A0A5C7G3Y1</accession>
<gene>
    <name evidence="5" type="ORF">FVD38_10760</name>
</gene>
<dbReference type="InterPro" id="IPR013520">
    <property type="entry name" value="Ribonucl_H"/>
</dbReference>
<name>A0A5C7G3Y1_9BURK</name>
<keyword evidence="3 5" id="KW-0269">Exonuclease</keyword>
<dbReference type="SMART" id="SM00479">
    <property type="entry name" value="EXOIII"/>
    <property type="match status" value="1"/>
</dbReference>